<dbReference type="Pfam" id="PF13201">
    <property type="entry name" value="PCMD"/>
    <property type="match status" value="1"/>
</dbReference>
<comment type="caution">
    <text evidence="3">The sequence shown here is derived from an EMBL/GenBank/DDBJ whole genome shotgun (WGS) entry which is preliminary data.</text>
</comment>
<organism evidence="3 4">
    <name type="scientific">Prevotella corporis</name>
    <dbReference type="NCBI Taxonomy" id="28128"/>
    <lineage>
        <taxon>Bacteria</taxon>
        <taxon>Pseudomonadati</taxon>
        <taxon>Bacteroidota</taxon>
        <taxon>Bacteroidia</taxon>
        <taxon>Bacteroidales</taxon>
        <taxon>Prevotellaceae</taxon>
        <taxon>Prevotella</taxon>
    </lineage>
</organism>
<dbReference type="Gene3D" id="2.60.40.2340">
    <property type="match status" value="1"/>
</dbReference>
<dbReference type="PROSITE" id="PS51257">
    <property type="entry name" value="PROKAR_LIPOPROTEIN"/>
    <property type="match status" value="1"/>
</dbReference>
<dbReference type="InterPro" id="IPR025112">
    <property type="entry name" value="PCMD"/>
</dbReference>
<keyword evidence="4" id="KW-1185">Reference proteome</keyword>
<evidence type="ECO:0000259" key="2">
    <source>
        <dbReference type="Pfam" id="PF13201"/>
    </source>
</evidence>
<dbReference type="EMBL" id="LRQG01000221">
    <property type="protein sequence ID" value="KXA33534.1"/>
    <property type="molecule type" value="Genomic_DNA"/>
</dbReference>
<feature type="signal peptide" evidence="1">
    <location>
        <begin position="1"/>
        <end position="27"/>
    </location>
</feature>
<gene>
    <name evidence="3" type="ORF">HMPREF3226_02407</name>
</gene>
<dbReference type="Gene3D" id="2.60.120.890">
    <property type="entry name" value="BT2081, beta-jelly-roll domain"/>
    <property type="match status" value="1"/>
</dbReference>
<dbReference type="Proteomes" id="UP000070533">
    <property type="component" value="Unassembled WGS sequence"/>
</dbReference>
<dbReference type="eggNOG" id="ENOG502Z913">
    <property type="taxonomic scope" value="Bacteria"/>
</dbReference>
<reference evidence="4" key="1">
    <citation type="submission" date="2016-01" db="EMBL/GenBank/DDBJ databases">
        <authorList>
            <person name="Mitreva M."/>
            <person name="Pepin K.H."/>
            <person name="Mihindukulasuriya K.A."/>
            <person name="Fulton R."/>
            <person name="Fronick C."/>
            <person name="O'Laughlin M."/>
            <person name="Miner T."/>
            <person name="Herter B."/>
            <person name="Rosa B.A."/>
            <person name="Cordes M."/>
            <person name="Tomlinson C."/>
            <person name="Wollam A."/>
            <person name="Palsikar V.B."/>
            <person name="Mardis E.R."/>
            <person name="Wilson R.K."/>
        </authorList>
    </citation>
    <scope>NUCLEOTIDE SEQUENCE [LARGE SCALE GENOMIC DNA]</scope>
    <source>
        <strain evidence="4">MJR7716</strain>
    </source>
</reference>
<dbReference type="PATRIC" id="fig|28128.5.peg.2478"/>
<protein>
    <recommendedName>
        <fullName evidence="2">Putative carbohydrate metabolism domain-containing protein</fullName>
    </recommendedName>
</protein>
<dbReference type="STRING" id="28128.HMPREF3226_02407"/>
<keyword evidence="1" id="KW-0732">Signal</keyword>
<sequence>MTIMVKSTSVRLTMLALLLALTLTSCIRDEALNTEADIVSCQVDGDLLIRKPVITNNEVRLYVNGWDEVTQLAPKFTLTEGATIEPESGTVRDFTTPQTYTVTSQDGQWKKNYKVSFISDDVATVYHFENMKWYEYASSWDPNTPPHKFYHIFYDTTIDGTEMTWGSGNAGFMFTNAADPAESYPTSQADGGVQGKCAKLQTVSTGAIGASFGAPLAAGNLFMGTFEINMKNMAKSTRFGQPFRKTPQALVGYYKYKAGEKFTNKKGIEVPGKKDEFDIYAVLYEVTPEVPYLDGTNSLTSDNIVLMARLNDKKETDEWTRFAINFEPVKGRKVDAAKLKAGQYNLAIIMSSSKDGATFNGAVGSTLYVDEMELFYE</sequence>
<accession>A0A133PVV7</accession>
<proteinExistence type="predicted"/>
<dbReference type="InterPro" id="IPR038653">
    <property type="entry name" value="Put_CMD_sf"/>
</dbReference>
<feature type="domain" description="Putative carbohydrate metabolism" evidence="2">
    <location>
        <begin position="146"/>
        <end position="374"/>
    </location>
</feature>
<name>A0A133PVV7_9BACT</name>
<evidence type="ECO:0000256" key="1">
    <source>
        <dbReference type="SAM" id="SignalP"/>
    </source>
</evidence>
<evidence type="ECO:0000313" key="4">
    <source>
        <dbReference type="Proteomes" id="UP000070533"/>
    </source>
</evidence>
<dbReference type="AlphaFoldDB" id="A0A133PVV7"/>
<dbReference type="OrthoDB" id="713122at2"/>
<feature type="chain" id="PRO_5007458530" description="Putative carbohydrate metabolism domain-containing protein" evidence="1">
    <location>
        <begin position="28"/>
        <end position="377"/>
    </location>
</feature>
<evidence type="ECO:0000313" key="3">
    <source>
        <dbReference type="EMBL" id="KXA33534.1"/>
    </source>
</evidence>